<organism evidence="2 3">
    <name type="scientific">Botryotinia calthae</name>
    <dbReference type="NCBI Taxonomy" id="38488"/>
    <lineage>
        <taxon>Eukaryota</taxon>
        <taxon>Fungi</taxon>
        <taxon>Dikarya</taxon>
        <taxon>Ascomycota</taxon>
        <taxon>Pezizomycotina</taxon>
        <taxon>Leotiomycetes</taxon>
        <taxon>Helotiales</taxon>
        <taxon>Sclerotiniaceae</taxon>
        <taxon>Botryotinia</taxon>
    </lineage>
</organism>
<evidence type="ECO:0000313" key="3">
    <source>
        <dbReference type="Proteomes" id="UP000297299"/>
    </source>
</evidence>
<feature type="region of interest" description="Disordered" evidence="1">
    <location>
        <begin position="1"/>
        <end position="80"/>
    </location>
</feature>
<evidence type="ECO:0000256" key="1">
    <source>
        <dbReference type="SAM" id="MobiDB-lite"/>
    </source>
</evidence>
<feature type="compositionally biased region" description="Polar residues" evidence="1">
    <location>
        <begin position="21"/>
        <end position="30"/>
    </location>
</feature>
<protein>
    <submittedName>
        <fullName evidence="2">Uncharacterized protein</fullName>
    </submittedName>
</protein>
<accession>A0A4Y8CPQ9</accession>
<name>A0A4Y8CPQ9_9HELO</name>
<dbReference type="Proteomes" id="UP000297299">
    <property type="component" value="Unassembled WGS sequence"/>
</dbReference>
<gene>
    <name evidence="2" type="ORF">BOTCAL_0482g00040</name>
</gene>
<dbReference type="OrthoDB" id="5428138at2759"/>
<comment type="caution">
    <text evidence="2">The sequence shown here is derived from an EMBL/GenBank/DDBJ whole genome shotgun (WGS) entry which is preliminary data.</text>
</comment>
<keyword evidence="3" id="KW-1185">Reference proteome</keyword>
<evidence type="ECO:0000313" key="2">
    <source>
        <dbReference type="EMBL" id="TEY38623.1"/>
    </source>
</evidence>
<sequence>MGNKGKLKVKANEGQHGGKQSRVTHPTSASKKGPIWKQAPKKFIPEVPDETNTWIWPSLDQQKSQAGNDSAKPANSSPAKIIDNSTETTFVTDSTSNNFALKYYTNNSVPAKGSIWEHPPLPGTTKFQALSDLNPTAWDTVPENAKWSTLPACAINPALKSVEVPWCTKKRAISILTQAAPPSTNIVVSANATSPPATSSPWATVPTDVAFPTPPEQENPNKVVANSDWGVQPAVVAKKDTNAENAWDDIPEAIEPTDPFPSLVNWPFIGEEDRFKKLASVGMFCFNWRENVFKHPEHKQEQSTLIKVLQIEGIDAILLKYIWKNHSNASAFSRTSQKSWDFLMRITGIWDMTGGSFEGCDKPRGESDFQARAASVVVVTPTRDTEPINYVTQIKNLNKMCLAMHNFSEFLQNIQLHHVPFLTTHILALVIPEMRKLKTLGVYNCELIHLGDGIELLSIITRDRLRGCEHQVDLDFYPAYHVGPYPFHQAGDQKGERRLGGEYSYGVSWDDPGMHVADIRTAIWQEVHSLLRQTRAQGIDFVSKHTMFRQWLDKSPCMLVEETLKILMDDEVTVDHVIAHVAYGDFGGKVEKFHEALNGKGIANKTEGVRWMSQGFQCCQCEHLLPGVWFSYQMIRNYKLDGVDQPICQACKLFQYLNQETDHYKREKFQIIKAWCWKPLLPITPGFPVQGEWNTNDIGKFLRIFKSTPQGSWIRELARKLQQLRELDESRQIFHEIDEVQRPISNQALGRRGAYGIRAATVQDKLWIESGRKHGEWDSFREDRINGHGVPATFRGHW</sequence>
<reference evidence="2 3" key="1">
    <citation type="submission" date="2017-11" db="EMBL/GenBank/DDBJ databases">
        <title>Comparative genomics of Botrytis spp.</title>
        <authorList>
            <person name="Valero-Jimenez C.A."/>
            <person name="Tapia P."/>
            <person name="Veloso J."/>
            <person name="Silva-Moreno E."/>
            <person name="Staats M."/>
            <person name="Valdes J.H."/>
            <person name="Van Kan J.A.L."/>
        </authorList>
    </citation>
    <scope>NUCLEOTIDE SEQUENCE [LARGE SCALE GENOMIC DNA]</scope>
    <source>
        <strain evidence="2 3">MUCL2830</strain>
    </source>
</reference>
<proteinExistence type="predicted"/>
<dbReference type="EMBL" id="PHWZ01000481">
    <property type="protein sequence ID" value="TEY38623.1"/>
    <property type="molecule type" value="Genomic_DNA"/>
</dbReference>
<dbReference type="AlphaFoldDB" id="A0A4Y8CPQ9"/>
<feature type="compositionally biased region" description="Polar residues" evidence="1">
    <location>
        <begin position="50"/>
        <end position="80"/>
    </location>
</feature>